<accession>A0A6G7CL21</accession>
<dbReference type="Pfam" id="PF07963">
    <property type="entry name" value="N_methyl"/>
    <property type="match status" value="1"/>
</dbReference>
<evidence type="ECO:0000256" key="1">
    <source>
        <dbReference type="SAM" id="Phobius"/>
    </source>
</evidence>
<proteinExistence type="predicted"/>
<dbReference type="Proteomes" id="UP000503003">
    <property type="component" value="Chromosome 1"/>
</dbReference>
<feature type="transmembrane region" description="Helical" evidence="1">
    <location>
        <begin position="12"/>
        <end position="31"/>
    </location>
</feature>
<dbReference type="InterPro" id="IPR012902">
    <property type="entry name" value="N_methyl_site"/>
</dbReference>
<keyword evidence="1" id="KW-1133">Transmembrane helix</keyword>
<dbReference type="PROSITE" id="PS00409">
    <property type="entry name" value="PROKAR_NTER_METHYL"/>
    <property type="match status" value="1"/>
</dbReference>
<evidence type="ECO:0000313" key="2">
    <source>
        <dbReference type="EMBL" id="QIH42831.1"/>
    </source>
</evidence>
<keyword evidence="1" id="KW-0812">Transmembrane</keyword>
<dbReference type="InterPro" id="IPR045584">
    <property type="entry name" value="Pilin-like"/>
</dbReference>
<dbReference type="RefSeq" id="WP_165312382.1">
    <property type="nucleotide sequence ID" value="NZ_CP049331.1"/>
</dbReference>
<dbReference type="KEGG" id="vzi:G5S32_12965"/>
<dbReference type="NCBIfam" id="TIGR02532">
    <property type="entry name" value="IV_pilin_GFxxxE"/>
    <property type="match status" value="1"/>
</dbReference>
<name>A0A6G7CL21_9VIBR</name>
<sequence>MGRKSGFSLLELVIVVVIIGILAVTALPKLLGSIDDAKQASIQAMASGFASGVMAARTQWEAQSRPTVSIGGEKYNVVEYDGVEFWLTRSKTSSGVSTGLSDGYPIALKSGVFPDSVSDQMCIDLMENLLHSAPNMGTVSQANSDSSVQYSAQTGGTSCIYTQQEHNSAYQFVYDIKTGRVAVTLN</sequence>
<keyword evidence="1" id="KW-0472">Membrane</keyword>
<evidence type="ECO:0000313" key="3">
    <source>
        <dbReference type="Proteomes" id="UP000503003"/>
    </source>
</evidence>
<dbReference type="EMBL" id="CP049331">
    <property type="protein sequence ID" value="QIH42831.1"/>
    <property type="molecule type" value="Genomic_DNA"/>
</dbReference>
<dbReference type="SUPFAM" id="SSF54523">
    <property type="entry name" value="Pili subunits"/>
    <property type="match status" value="1"/>
</dbReference>
<dbReference type="AlphaFoldDB" id="A0A6G7CL21"/>
<organism evidence="2 3">
    <name type="scientific">Vibrio ziniensis</name>
    <dbReference type="NCBI Taxonomy" id="2711221"/>
    <lineage>
        <taxon>Bacteria</taxon>
        <taxon>Pseudomonadati</taxon>
        <taxon>Pseudomonadota</taxon>
        <taxon>Gammaproteobacteria</taxon>
        <taxon>Vibrionales</taxon>
        <taxon>Vibrionaceae</taxon>
        <taxon>Vibrio</taxon>
    </lineage>
</organism>
<protein>
    <submittedName>
        <fullName evidence="2">Prepilin-type N-terminal cleavage/methylation domain-containing protein</fullName>
    </submittedName>
</protein>
<reference evidence="2 3" key="1">
    <citation type="submission" date="2020-02" db="EMBL/GenBank/DDBJ databases">
        <title>A complete genome of a marine bacterium Vibrio sp. ZWAL4003 isolated from the mangrove sediment with the ability to degrade polysaccharides.</title>
        <authorList>
            <person name="Wu J."/>
            <person name="Qu W."/>
            <person name="Zeng R."/>
        </authorList>
    </citation>
    <scope>NUCLEOTIDE SEQUENCE [LARGE SCALE GENOMIC DNA]</scope>
    <source>
        <strain evidence="2 3">ZWAL4003</strain>
    </source>
</reference>
<keyword evidence="3" id="KW-1185">Reference proteome</keyword>
<dbReference type="Gene3D" id="3.30.700.10">
    <property type="entry name" value="Glycoprotein, Type 4 Pilin"/>
    <property type="match status" value="1"/>
</dbReference>
<gene>
    <name evidence="2" type="ORF">G5S32_12965</name>
</gene>